<proteinExistence type="predicted"/>
<evidence type="ECO:0000256" key="1">
    <source>
        <dbReference type="ARBA" id="ARBA00004141"/>
    </source>
</evidence>
<dbReference type="EMBL" id="HG673746">
    <property type="protein sequence ID" value="CDJ36965.1"/>
    <property type="molecule type" value="Genomic_DNA"/>
</dbReference>
<dbReference type="Proteomes" id="UP000030747">
    <property type="component" value="Unassembled WGS sequence"/>
</dbReference>
<dbReference type="PROSITE" id="PS50920">
    <property type="entry name" value="SOLCAR"/>
    <property type="match status" value="2"/>
</dbReference>
<dbReference type="InterPro" id="IPR018108">
    <property type="entry name" value="MCP_transmembrane"/>
</dbReference>
<feature type="repeat" description="Solcar" evidence="6">
    <location>
        <begin position="590"/>
        <end position="679"/>
    </location>
</feature>
<comment type="subcellular location">
    <subcellularLocation>
        <location evidence="1">Membrane</location>
        <topology evidence="1">Multi-pass membrane protein</topology>
    </subcellularLocation>
</comment>
<feature type="compositionally biased region" description="Low complexity" evidence="7">
    <location>
        <begin position="176"/>
        <end position="188"/>
    </location>
</feature>
<evidence type="ECO:0000256" key="6">
    <source>
        <dbReference type="PROSITE-ProRule" id="PRU00282"/>
    </source>
</evidence>
<feature type="region of interest" description="Disordered" evidence="7">
    <location>
        <begin position="176"/>
        <end position="195"/>
    </location>
</feature>
<feature type="compositionally biased region" description="Basic and acidic residues" evidence="7">
    <location>
        <begin position="512"/>
        <end position="522"/>
    </location>
</feature>
<keyword evidence="5 6" id="KW-0472">Membrane</keyword>
<evidence type="ECO:0000256" key="7">
    <source>
        <dbReference type="SAM" id="MobiDB-lite"/>
    </source>
</evidence>
<reference evidence="8" key="2">
    <citation type="submission" date="2013-10" db="EMBL/GenBank/DDBJ databases">
        <authorList>
            <person name="Aslett M."/>
        </authorList>
    </citation>
    <scope>NUCLEOTIDE SEQUENCE [LARGE SCALE GENOMIC DNA]</scope>
    <source>
        <strain evidence="8">Houghton</strain>
    </source>
</reference>
<dbReference type="RefSeq" id="XP_013227803.1">
    <property type="nucleotide sequence ID" value="XM_013372349.1"/>
</dbReference>
<dbReference type="Gene3D" id="1.50.40.10">
    <property type="entry name" value="Mitochondrial carrier domain"/>
    <property type="match status" value="2"/>
</dbReference>
<dbReference type="Pfam" id="PF00153">
    <property type="entry name" value="Mito_carr"/>
    <property type="match status" value="4"/>
</dbReference>
<reference evidence="8" key="1">
    <citation type="submission" date="2013-10" db="EMBL/GenBank/DDBJ databases">
        <title>Genomic analysis of the causative agents of coccidiosis in chickens.</title>
        <authorList>
            <person name="Reid A.J."/>
            <person name="Blake D."/>
            <person name="Billington K."/>
            <person name="Browne H."/>
            <person name="Dunn M."/>
            <person name="Hung S."/>
            <person name="Kawahara F."/>
            <person name="Miranda-Saavedra D."/>
            <person name="Mourier T."/>
            <person name="Nagra H."/>
            <person name="Otto T.D."/>
            <person name="Rawlings N."/>
            <person name="Sanchez A."/>
            <person name="Sanders M."/>
            <person name="Subramaniam C."/>
            <person name="Tay Y."/>
            <person name="Dear P."/>
            <person name="Doerig C."/>
            <person name="Gruber A."/>
            <person name="Parkinson J."/>
            <person name="Shirley M."/>
            <person name="Wan K.L."/>
            <person name="Berriman M."/>
            <person name="Tomley F."/>
            <person name="Pain A."/>
        </authorList>
    </citation>
    <scope>NUCLEOTIDE SEQUENCE [LARGE SCALE GENOMIC DNA]</scope>
    <source>
        <strain evidence="8">Houghton</strain>
    </source>
</reference>
<keyword evidence="4" id="KW-0677">Repeat</keyword>
<name>U6KG05_EIMTE</name>
<dbReference type="VEuPathDB" id="ToxoDB:ETH_00004790"/>
<feature type="repeat" description="Solcar" evidence="6">
    <location>
        <begin position="414"/>
        <end position="500"/>
    </location>
</feature>
<evidence type="ECO:0000256" key="2">
    <source>
        <dbReference type="ARBA" id="ARBA00022448"/>
    </source>
</evidence>
<keyword evidence="2" id="KW-0813">Transport</keyword>
<keyword evidence="3 6" id="KW-0812">Transmembrane</keyword>
<dbReference type="OrthoDB" id="270584at2759"/>
<evidence type="ECO:0000313" key="8">
    <source>
        <dbReference type="EMBL" id="CDJ36965.1"/>
    </source>
</evidence>
<dbReference type="InterPro" id="IPR023395">
    <property type="entry name" value="MCP_dom_sf"/>
</dbReference>
<accession>U6KG05</accession>
<sequence length="701" mass="74705">MPINNPVESIYQRLVCAARNCCCTVSGSGGTEPASASDYKATTGADAGGMSAAALAHATPSAVTKVSTATPSTAATTAAEPLPAGVCSERLVSRSALHCCSSTHCDSISSLCSCISFSSTLSVADHGAVLRLPSNRGHFFTCSSSPAVASAASAAAVPQQQLPLYGMNEDLNKQQQLLQQKQPQQQHQIHGRGEDEDPKMLQIMRTHAFLHLTSGAVAGAVSRTATAPLDRVKVILQLQPISVPLRQAARVIMQQELSGKASTAVADPAYSGAATATRRNSGSAAAICGERKLSQSSKQDEGTASRQQHRKQPVREAVLRPSPPSSIKRGSCSGSCSSKANSSNGSSCSHFFLGGWRGFFRGNLTNCLKVVPETAVKFYSYDICKHTLARRKQQQQQPEQAPQQQHEELGEPHLQLIDKFLCGAMAGLCAQLLIYPMELVKTRLAAYGPGCMYTGVLQCFREIYREGGLKRLYRGVGPSLLGIIPYAGIDLAVFETLKEAYMQKVMLPKQRRQQEQHHEQRKTCNNCSPKPSSAPVELSSVDALSTTATKTNDHTGMVPNIPTAQAVMASRARCCCDQSTSSSLLQPASPPAVVLLLMGGCSSLIGQVLAYPTALVRTRMQVDGSGGQPLLYRSSAAAAAAAVRQGGLRGLYRGLQANCCKALPAVSLSWIVYEKTKCAISSFERDWTVHLEQQRVARAAP</sequence>
<feature type="region of interest" description="Disordered" evidence="7">
    <location>
        <begin position="290"/>
        <end position="333"/>
    </location>
</feature>
<evidence type="ECO:0000256" key="3">
    <source>
        <dbReference type="ARBA" id="ARBA00022692"/>
    </source>
</evidence>
<evidence type="ECO:0000256" key="5">
    <source>
        <dbReference type="ARBA" id="ARBA00023136"/>
    </source>
</evidence>
<keyword evidence="9" id="KW-1185">Reference proteome</keyword>
<feature type="region of interest" description="Disordered" evidence="7">
    <location>
        <begin position="508"/>
        <end position="540"/>
    </location>
</feature>
<gene>
    <name evidence="8" type="ORF">ETH_00004790</name>
</gene>
<organism evidence="8 9">
    <name type="scientific">Eimeria tenella</name>
    <name type="common">Coccidian parasite</name>
    <dbReference type="NCBI Taxonomy" id="5802"/>
    <lineage>
        <taxon>Eukaryota</taxon>
        <taxon>Sar</taxon>
        <taxon>Alveolata</taxon>
        <taxon>Apicomplexa</taxon>
        <taxon>Conoidasida</taxon>
        <taxon>Coccidia</taxon>
        <taxon>Eucoccidiorida</taxon>
        <taxon>Eimeriorina</taxon>
        <taxon>Eimeriidae</taxon>
        <taxon>Eimeria</taxon>
    </lineage>
</organism>
<dbReference type="SUPFAM" id="SSF103506">
    <property type="entry name" value="Mitochondrial carrier"/>
    <property type="match status" value="1"/>
</dbReference>
<dbReference type="PANTHER" id="PTHR24089">
    <property type="entry name" value="SOLUTE CARRIER FAMILY 25"/>
    <property type="match status" value="1"/>
</dbReference>
<dbReference type="GeneID" id="25250166"/>
<dbReference type="PRINTS" id="PR00926">
    <property type="entry name" value="MITOCARRIER"/>
</dbReference>
<protein>
    <submittedName>
        <fullName evidence="8">Mitochondrial carrier domain-containing protein, putative</fullName>
    </submittedName>
</protein>
<evidence type="ECO:0000256" key="4">
    <source>
        <dbReference type="ARBA" id="ARBA00022737"/>
    </source>
</evidence>
<evidence type="ECO:0000313" key="9">
    <source>
        <dbReference type="Proteomes" id="UP000030747"/>
    </source>
</evidence>
<dbReference type="OMA" id="QANCCKA"/>
<feature type="compositionally biased region" description="Basic and acidic residues" evidence="7">
    <location>
        <begin position="290"/>
        <end position="303"/>
    </location>
</feature>
<dbReference type="VEuPathDB" id="ToxoDB:ETH2_0817400"/>
<dbReference type="GO" id="GO:0016020">
    <property type="term" value="C:membrane"/>
    <property type="evidence" value="ECO:0007669"/>
    <property type="project" value="UniProtKB-SubCell"/>
</dbReference>
<dbReference type="InterPro" id="IPR002067">
    <property type="entry name" value="MCP"/>
</dbReference>
<dbReference type="GO" id="GO:0055085">
    <property type="term" value="P:transmembrane transport"/>
    <property type="evidence" value="ECO:0007669"/>
    <property type="project" value="InterPro"/>
</dbReference>
<dbReference type="AlphaFoldDB" id="U6KG05"/>